<reference evidence="1" key="1">
    <citation type="submission" date="2021-06" db="EMBL/GenBank/DDBJ databases">
        <authorList>
            <person name="Kallberg Y."/>
            <person name="Tangrot J."/>
            <person name="Rosling A."/>
        </authorList>
    </citation>
    <scope>NUCLEOTIDE SEQUENCE</scope>
    <source>
        <strain evidence="1">IL203A</strain>
    </source>
</reference>
<gene>
    <name evidence="1" type="ORF">DHETER_LOCUS4517</name>
</gene>
<organism evidence="1 2">
    <name type="scientific">Dentiscutata heterogama</name>
    <dbReference type="NCBI Taxonomy" id="1316150"/>
    <lineage>
        <taxon>Eukaryota</taxon>
        <taxon>Fungi</taxon>
        <taxon>Fungi incertae sedis</taxon>
        <taxon>Mucoromycota</taxon>
        <taxon>Glomeromycotina</taxon>
        <taxon>Glomeromycetes</taxon>
        <taxon>Diversisporales</taxon>
        <taxon>Gigasporaceae</taxon>
        <taxon>Dentiscutata</taxon>
    </lineage>
</organism>
<comment type="caution">
    <text evidence="1">The sequence shown here is derived from an EMBL/GenBank/DDBJ whole genome shotgun (WGS) entry which is preliminary data.</text>
</comment>
<proteinExistence type="predicted"/>
<keyword evidence="2" id="KW-1185">Reference proteome</keyword>
<name>A0ACA9LJ97_9GLOM</name>
<protein>
    <submittedName>
        <fullName evidence="1">7442_t:CDS:1</fullName>
    </submittedName>
</protein>
<accession>A0ACA9LJ97</accession>
<dbReference type="EMBL" id="CAJVPU010004540">
    <property type="protein sequence ID" value="CAG8534484.1"/>
    <property type="molecule type" value="Genomic_DNA"/>
</dbReference>
<evidence type="ECO:0000313" key="1">
    <source>
        <dbReference type="EMBL" id="CAG8534484.1"/>
    </source>
</evidence>
<evidence type="ECO:0000313" key="2">
    <source>
        <dbReference type="Proteomes" id="UP000789702"/>
    </source>
</evidence>
<dbReference type="Proteomes" id="UP000789702">
    <property type="component" value="Unassembled WGS sequence"/>
</dbReference>
<sequence length="812" mass="91907">MSSNATEQLNTSSATATFESAVIFNIAVTAATFISFDLIRKRIAKVFEPRTYIVPENKRSNPVPSGFLKWLRPTLKTPDEEIVSKAGLDGYMFLRVIRTFMILFTAFTALGIGLILPVNRIGQYDKPGLESFTIGNVKDKERLYAHVVVCYIFTAAILYTMYHEYYTYIRLRNEFLTTPEHRVSARATTILVLGIPRQLNNTEDLKNLFNVFPGGVKRIWINREPARLINLTIKRLKTINKLESAETAFLEKYLKYVVKDGESGQDVEDGNKNPVSLRPTHKTIPLIGKKVDSIETYREEIQKLNEEIKEQRHKTDTFKLLNSAFIQFNDYIGAQLAATLTIPRLTEISREDVIWENLNFTLVFVASISTLSELSKIIPFLTPLVNKLPPSAIGFIQGVLPAIGLAILMVFLPIILRGLVTHSGVMLSLQEKYFFFLLINVLLVTASANGIFQALPSFIQAPTSIVSSLAQNLPLASTFFLTYVLLSLSAAAMEALQIGSLFMYLFTKMFLAKTPRQIFCNETTLIYKDWGVTFPPHILMASIGLVYSVIQPLILPFTALHFALFYLAYRYNFLYVYDQIYETNGDLFIHAMKQFFWGIFVFHLTMIGLMFLNQAFAAGILLIILFVITLGLILGMRHHFQHNPKAEFLPADLLGVIDMKTRKIIIDGNFTKSISTITEDIEYDEKADKEFSGSTSQQISEKPLADIDDEYINPNVVHIKHGDVDKEGNANTYLHPALIIKNPLVWIPQDSTETYKDEVKRCRESGLNATSQGATINKKYKVEVDINKAPNIKDELYVESAESWENTQNVTD</sequence>